<dbReference type="PANTHER" id="PTHR46333:SF2">
    <property type="entry name" value="CYTOKINESIS PROTEIN 3"/>
    <property type="match status" value="1"/>
</dbReference>
<sequence length="338" mass="39258">MRKLILLSFLFGLKLFSQATDFKHISFEKADNVAKQFNGASLQNMPILVNQLTSNLDTDVEKFRAIYTWICLNIKNDHSNHVLNLRKRKKFQNDTVALQNWNNQFREKVFRNLKKHKKTICTGYAYLLQELSLLAGLNCKMVHGYGRTVASNIHELSIPNHSWNVIELNNKWYLTDPTWSSGFFHIDEGYFVANFNDGYFLTDPELFVKSHYPLESSWKLTRNSFTIEDFLNGPLVYGNAFKYGVKPIGLSKMKLEVLQNDRLSFRFEVPEDFDINALELLVGSNSDKSLIEVFQLNSGNHIVEFENTFKRRGFYDVHLKLGEDLLVTYTVKVLKNKS</sequence>
<dbReference type="SUPFAM" id="SSF54001">
    <property type="entry name" value="Cysteine proteinases"/>
    <property type="match status" value="1"/>
</dbReference>
<evidence type="ECO:0000313" key="3">
    <source>
        <dbReference type="EMBL" id="RED49242.1"/>
    </source>
</evidence>
<dbReference type="InterPro" id="IPR052557">
    <property type="entry name" value="CAP/Cytokinesis_protein"/>
</dbReference>
<name>A0A3D9HI76_9FLAO</name>
<gene>
    <name evidence="3" type="ORF">DFQ02_1023</name>
</gene>
<reference evidence="3 4" key="1">
    <citation type="submission" date="2018-07" db="EMBL/GenBank/DDBJ databases">
        <title>Genomic Encyclopedia of Type Strains, Phase III (KMG-III): the genomes of soil and plant-associated and newly described type strains.</title>
        <authorList>
            <person name="Whitman W."/>
        </authorList>
    </citation>
    <scope>NUCLEOTIDE SEQUENCE [LARGE SCALE GENOMIC DNA]</scope>
    <source>
        <strain evidence="3 4">CECT 8487</strain>
    </source>
</reference>
<comment type="caution">
    <text evidence="3">The sequence shown here is derived from an EMBL/GenBank/DDBJ whole genome shotgun (WGS) entry which is preliminary data.</text>
</comment>
<evidence type="ECO:0000259" key="2">
    <source>
        <dbReference type="SMART" id="SM00460"/>
    </source>
</evidence>
<dbReference type="Gene3D" id="3.10.620.30">
    <property type="match status" value="1"/>
</dbReference>
<evidence type="ECO:0000313" key="4">
    <source>
        <dbReference type="Proteomes" id="UP000256629"/>
    </source>
</evidence>
<organism evidence="3 4">
    <name type="scientific">Seonamhaeicola aphaedonensis</name>
    <dbReference type="NCBI Taxonomy" id="1461338"/>
    <lineage>
        <taxon>Bacteria</taxon>
        <taxon>Pseudomonadati</taxon>
        <taxon>Bacteroidota</taxon>
        <taxon>Flavobacteriia</taxon>
        <taxon>Flavobacteriales</taxon>
        <taxon>Flavobacteriaceae</taxon>
    </lineage>
</organism>
<dbReference type="Pfam" id="PF01841">
    <property type="entry name" value="Transglut_core"/>
    <property type="match status" value="1"/>
</dbReference>
<dbReference type="InterPro" id="IPR002931">
    <property type="entry name" value="Transglutaminase-like"/>
</dbReference>
<dbReference type="EMBL" id="QRDX01000002">
    <property type="protein sequence ID" value="RED49242.1"/>
    <property type="molecule type" value="Genomic_DNA"/>
</dbReference>
<dbReference type="InterPro" id="IPR038765">
    <property type="entry name" value="Papain-like_cys_pep_sf"/>
</dbReference>
<dbReference type="PANTHER" id="PTHR46333">
    <property type="entry name" value="CYTOKINESIS PROTEIN 3"/>
    <property type="match status" value="1"/>
</dbReference>
<keyword evidence="1" id="KW-0732">Signal</keyword>
<feature type="signal peptide" evidence="1">
    <location>
        <begin position="1"/>
        <end position="19"/>
    </location>
</feature>
<dbReference type="Proteomes" id="UP000256629">
    <property type="component" value="Unassembled WGS sequence"/>
</dbReference>
<evidence type="ECO:0000256" key="1">
    <source>
        <dbReference type="SAM" id="SignalP"/>
    </source>
</evidence>
<accession>A0A3D9HI76</accession>
<dbReference type="SMART" id="SM00460">
    <property type="entry name" value="TGc"/>
    <property type="match status" value="1"/>
</dbReference>
<dbReference type="OrthoDB" id="9788327at2"/>
<dbReference type="AlphaFoldDB" id="A0A3D9HI76"/>
<keyword evidence="4" id="KW-1185">Reference proteome</keyword>
<protein>
    <submittedName>
        <fullName evidence="3">Transglutaminase superfamily protein</fullName>
    </submittedName>
</protein>
<dbReference type="RefSeq" id="WP_116039685.1">
    <property type="nucleotide sequence ID" value="NZ_QRDX01000002.1"/>
</dbReference>
<feature type="domain" description="Transglutaminase-like" evidence="2">
    <location>
        <begin position="113"/>
        <end position="179"/>
    </location>
</feature>
<feature type="chain" id="PRO_5017713545" evidence="1">
    <location>
        <begin position="20"/>
        <end position="338"/>
    </location>
</feature>
<dbReference type="GO" id="GO:0005737">
    <property type="term" value="C:cytoplasm"/>
    <property type="evidence" value="ECO:0007669"/>
    <property type="project" value="TreeGrafter"/>
</dbReference>
<proteinExistence type="predicted"/>